<comment type="similarity">
    <text evidence="1">Belongs to the proteasome subunit S5B/HSM3 family.</text>
</comment>
<dbReference type="AlphaFoldDB" id="A0AAF5CX21"/>
<dbReference type="InterPro" id="IPR016024">
    <property type="entry name" value="ARM-type_fold"/>
</dbReference>
<reference evidence="4" key="1">
    <citation type="submission" date="2024-02" db="UniProtKB">
        <authorList>
            <consortium name="WormBaseParasite"/>
        </authorList>
    </citation>
    <scope>IDENTIFICATION</scope>
</reference>
<evidence type="ECO:0000256" key="2">
    <source>
        <dbReference type="ARBA" id="ARBA00014933"/>
    </source>
</evidence>
<accession>A0AAF5CX21</accession>
<name>A0AAF5CX21_STRER</name>
<keyword evidence="3" id="KW-1185">Reference proteome</keyword>
<evidence type="ECO:0000313" key="4">
    <source>
        <dbReference type="WBParaSite" id="TCONS_00002984.p1"/>
    </source>
</evidence>
<dbReference type="PANTHER" id="PTHR13554:SF10">
    <property type="entry name" value="26S PROTEASOME NON-ATPASE REGULATORY SUBUNIT 5"/>
    <property type="match status" value="1"/>
</dbReference>
<evidence type="ECO:0000313" key="3">
    <source>
        <dbReference type="Proteomes" id="UP000035681"/>
    </source>
</evidence>
<dbReference type="WBParaSite" id="TCONS_00002984.p1">
    <property type="protein sequence ID" value="TCONS_00002984.p1"/>
    <property type="gene ID" value="XLOC_002757"/>
</dbReference>
<evidence type="ECO:0000256" key="1">
    <source>
        <dbReference type="ARBA" id="ARBA00006823"/>
    </source>
</evidence>
<dbReference type="PANTHER" id="PTHR13554">
    <property type="entry name" value="26S PROTEASOME NON-ATPASE REGULATORY SUBUNIT 5-RELATED"/>
    <property type="match status" value="1"/>
</dbReference>
<organism evidence="3 4">
    <name type="scientific">Strongyloides stercoralis</name>
    <name type="common">Threadworm</name>
    <dbReference type="NCBI Taxonomy" id="6248"/>
    <lineage>
        <taxon>Eukaryota</taxon>
        <taxon>Metazoa</taxon>
        <taxon>Ecdysozoa</taxon>
        <taxon>Nematoda</taxon>
        <taxon>Chromadorea</taxon>
        <taxon>Rhabditida</taxon>
        <taxon>Tylenchina</taxon>
        <taxon>Panagrolaimomorpha</taxon>
        <taxon>Strongyloidoidea</taxon>
        <taxon>Strongyloididae</taxon>
        <taxon>Strongyloides</taxon>
    </lineage>
</organism>
<dbReference type="GO" id="GO:0043248">
    <property type="term" value="P:proteasome assembly"/>
    <property type="evidence" value="ECO:0007669"/>
    <property type="project" value="InterPro"/>
</dbReference>
<dbReference type="InterPro" id="IPR019538">
    <property type="entry name" value="PSMD5"/>
</dbReference>
<dbReference type="SUPFAM" id="SSF48371">
    <property type="entry name" value="ARM repeat"/>
    <property type="match status" value="1"/>
</dbReference>
<dbReference type="Pfam" id="PF10508">
    <property type="entry name" value="Proteasom_PSMB"/>
    <property type="match status" value="1"/>
</dbReference>
<sequence>MKDNKVSNFESIDEIEFTLTSDVWTKENLFKVTKLFQQNGSEECAINILEKLITINISDIPRYRKKIFFLIIFFSEIKIELQDFIYELVKCISIKSFVEKYQMTIIHLINQCPSEILRMLISKYFLPQLNNDNINVLLTTGRAIPVALTRRLYKSPIVETIASIVVHFIKCPEVIIELEHRLNEEDSQRRFEIHSVTKAALLECDESNFKFMENLVNKLIEELDGDDILSSLASLAILTEITSEREVAAIYLSQKGLIDKIYKNLIHMEDEKDNSFLYYGYIKFFGYLISVNSNYLKQYPFFVELLLKMFQTFDKLENDQKILTISTFGAIFHSSQSKKLLFEIDEIKNNLSNIMPIFTNFLTYSNVDVKIHILDSLVMLFQNFVVKDTFIFEGLLDMCGSNFTTILLDILKSPFEARFTAQHLLQIIIDVSYGFEKIYFTPTFMEYLLDKKSETNSIGMQAKYNIICNIIEKYKEIIGEENIKKLKEYIKNGPCSSEKIPIVALMD</sequence>
<dbReference type="Proteomes" id="UP000035681">
    <property type="component" value="Unplaced"/>
</dbReference>
<protein>
    <recommendedName>
        <fullName evidence="2">26S proteasome non-ATPase regulatory subunit 5</fullName>
    </recommendedName>
</protein>
<dbReference type="GO" id="GO:0005829">
    <property type="term" value="C:cytosol"/>
    <property type="evidence" value="ECO:0007669"/>
    <property type="project" value="TreeGrafter"/>
</dbReference>
<proteinExistence type="inferred from homology"/>